<comment type="caution">
    <text evidence="1">The sequence shown here is derived from an EMBL/GenBank/DDBJ whole genome shotgun (WGS) entry which is preliminary data.</text>
</comment>
<reference evidence="1" key="1">
    <citation type="submission" date="2017-07" db="EMBL/GenBank/DDBJ databases">
        <title>Taro Niue Genome Assembly and Annotation.</title>
        <authorList>
            <person name="Atibalentja N."/>
            <person name="Keating K."/>
            <person name="Fields C.J."/>
        </authorList>
    </citation>
    <scope>NUCLEOTIDE SEQUENCE</scope>
    <source>
        <strain evidence="1">Niue_2</strain>
        <tissue evidence="1">Leaf</tissue>
    </source>
</reference>
<dbReference type="EMBL" id="NMUH01001059">
    <property type="protein sequence ID" value="MQL88458.1"/>
    <property type="molecule type" value="Genomic_DNA"/>
</dbReference>
<keyword evidence="2" id="KW-1185">Reference proteome</keyword>
<dbReference type="Proteomes" id="UP000652761">
    <property type="component" value="Unassembled WGS sequence"/>
</dbReference>
<sequence length="186" mass="20449">MRFQTLQKGNMYPFDIQKKIVLACLVVHNYILREQGYANFFNTPFDDNEFDDGSVVEDAPTGMCLKATTSTAGEALREEIANELWLAGNVTYIFLSLQLPSTSGLVIGSSRSLAEGTSSKKGEGIESRAFEMEFYSLGGAYLAQRTLQTTSIRRGGQQRLSRRSPVEVIDIIESALVCNVTNSIGS</sequence>
<accession>A0A843UXV0</accession>
<gene>
    <name evidence="1" type="ORF">Taro_021019</name>
</gene>
<evidence type="ECO:0000313" key="1">
    <source>
        <dbReference type="EMBL" id="MQL88458.1"/>
    </source>
</evidence>
<protein>
    <submittedName>
        <fullName evidence="1">Uncharacterized protein</fullName>
    </submittedName>
</protein>
<name>A0A843UXV0_COLES</name>
<proteinExistence type="predicted"/>
<evidence type="ECO:0000313" key="2">
    <source>
        <dbReference type="Proteomes" id="UP000652761"/>
    </source>
</evidence>
<dbReference type="AlphaFoldDB" id="A0A843UXV0"/>
<organism evidence="1 2">
    <name type="scientific">Colocasia esculenta</name>
    <name type="common">Wild taro</name>
    <name type="synonym">Arum esculentum</name>
    <dbReference type="NCBI Taxonomy" id="4460"/>
    <lineage>
        <taxon>Eukaryota</taxon>
        <taxon>Viridiplantae</taxon>
        <taxon>Streptophyta</taxon>
        <taxon>Embryophyta</taxon>
        <taxon>Tracheophyta</taxon>
        <taxon>Spermatophyta</taxon>
        <taxon>Magnoliopsida</taxon>
        <taxon>Liliopsida</taxon>
        <taxon>Araceae</taxon>
        <taxon>Aroideae</taxon>
        <taxon>Colocasieae</taxon>
        <taxon>Colocasia</taxon>
    </lineage>
</organism>